<comment type="caution">
    <text evidence="1">The sequence shown here is derived from an EMBL/GenBank/DDBJ whole genome shotgun (WGS) entry which is preliminary data.</text>
</comment>
<dbReference type="Gramene" id="GBG67576">
    <property type="protein sequence ID" value="GBG67576"/>
    <property type="gene ID" value="CBR_g705"/>
</dbReference>
<proteinExistence type="predicted"/>
<dbReference type="AlphaFoldDB" id="A0A388KC46"/>
<protein>
    <submittedName>
        <fullName evidence="1">Uncharacterized protein</fullName>
    </submittedName>
</protein>
<accession>A0A388KC46</accession>
<sequence length="254" mass="28512">MQTRPQELPDKIKELATNILEVCRKSAIENREISLIISKAENVILNLHGYDTSHLDSAGQISTSDAGDTFINTYISSIALTPAELEYFQKREVIRRESAHIDISTTARGTTYTFGKNSSFLLLASSTWTEKAVQRVHNRLWKLDSFNYTTPISVDAYMALAGLTNADIDNCRTAARNATIYFPAERAGLDADFPPISNLEKGKCTKRPLLHQKGIPKFPADLQELKKMWNAGRPFLKCPCPGCEINFTWVDHML</sequence>
<reference evidence="1 2" key="1">
    <citation type="journal article" date="2018" name="Cell">
        <title>The Chara Genome: Secondary Complexity and Implications for Plant Terrestrialization.</title>
        <authorList>
            <person name="Nishiyama T."/>
            <person name="Sakayama H."/>
            <person name="Vries J.D."/>
            <person name="Buschmann H."/>
            <person name="Saint-Marcoux D."/>
            <person name="Ullrich K.K."/>
            <person name="Haas F.B."/>
            <person name="Vanderstraeten L."/>
            <person name="Becker D."/>
            <person name="Lang D."/>
            <person name="Vosolsobe S."/>
            <person name="Rombauts S."/>
            <person name="Wilhelmsson P.K.I."/>
            <person name="Janitza P."/>
            <person name="Kern R."/>
            <person name="Heyl A."/>
            <person name="Rumpler F."/>
            <person name="Villalobos L.I.A.C."/>
            <person name="Clay J.M."/>
            <person name="Skokan R."/>
            <person name="Toyoda A."/>
            <person name="Suzuki Y."/>
            <person name="Kagoshima H."/>
            <person name="Schijlen E."/>
            <person name="Tajeshwar N."/>
            <person name="Catarino B."/>
            <person name="Hetherington A.J."/>
            <person name="Saltykova A."/>
            <person name="Bonnot C."/>
            <person name="Breuninger H."/>
            <person name="Symeonidi A."/>
            <person name="Radhakrishnan G.V."/>
            <person name="Van Nieuwerburgh F."/>
            <person name="Deforce D."/>
            <person name="Chang C."/>
            <person name="Karol K.G."/>
            <person name="Hedrich R."/>
            <person name="Ulvskov P."/>
            <person name="Glockner G."/>
            <person name="Delwiche C.F."/>
            <person name="Petrasek J."/>
            <person name="Van de Peer Y."/>
            <person name="Friml J."/>
            <person name="Beilby M."/>
            <person name="Dolan L."/>
            <person name="Kohara Y."/>
            <person name="Sugano S."/>
            <person name="Fujiyama A."/>
            <person name="Delaux P.-M."/>
            <person name="Quint M."/>
            <person name="TheiBen G."/>
            <person name="Hagemann M."/>
            <person name="Harholt J."/>
            <person name="Dunand C."/>
            <person name="Zachgo S."/>
            <person name="Langdale J."/>
            <person name="Maumus F."/>
            <person name="Straeten D.V.D."/>
            <person name="Gould S.B."/>
            <person name="Rensing S.A."/>
        </authorList>
    </citation>
    <scope>NUCLEOTIDE SEQUENCE [LARGE SCALE GENOMIC DNA]</scope>
    <source>
        <strain evidence="1 2">S276</strain>
    </source>
</reference>
<keyword evidence="2" id="KW-1185">Reference proteome</keyword>
<evidence type="ECO:0000313" key="2">
    <source>
        <dbReference type="Proteomes" id="UP000265515"/>
    </source>
</evidence>
<gene>
    <name evidence="1" type="ORF">CBR_g705</name>
</gene>
<dbReference type="EMBL" id="BFEA01000089">
    <property type="protein sequence ID" value="GBG67576.1"/>
    <property type="molecule type" value="Genomic_DNA"/>
</dbReference>
<dbReference type="Proteomes" id="UP000265515">
    <property type="component" value="Unassembled WGS sequence"/>
</dbReference>
<name>A0A388KC46_CHABU</name>
<organism evidence="1 2">
    <name type="scientific">Chara braunii</name>
    <name type="common">Braun's stonewort</name>
    <dbReference type="NCBI Taxonomy" id="69332"/>
    <lineage>
        <taxon>Eukaryota</taxon>
        <taxon>Viridiplantae</taxon>
        <taxon>Streptophyta</taxon>
        <taxon>Charophyceae</taxon>
        <taxon>Charales</taxon>
        <taxon>Characeae</taxon>
        <taxon>Chara</taxon>
    </lineage>
</organism>
<evidence type="ECO:0000313" key="1">
    <source>
        <dbReference type="EMBL" id="GBG67576.1"/>
    </source>
</evidence>